<feature type="domain" description="Phosphoenolpyruvate carboxykinase C-terminal P-loop" evidence="1">
    <location>
        <begin position="2"/>
        <end position="175"/>
    </location>
</feature>
<dbReference type="GO" id="GO:0006107">
    <property type="term" value="P:oxaloacetate metabolic process"/>
    <property type="evidence" value="ECO:0007669"/>
    <property type="project" value="TreeGrafter"/>
</dbReference>
<dbReference type="FunFam" id="3.90.228.20:FF:000005">
    <property type="entry name" value="Phosphoenolpyruvate carboxykinase [GTP], mitochondrial"/>
    <property type="match status" value="1"/>
</dbReference>
<dbReference type="GO" id="GO:0004613">
    <property type="term" value="F:phosphoenolpyruvate carboxykinase (GTP) activity"/>
    <property type="evidence" value="ECO:0007669"/>
    <property type="project" value="TreeGrafter"/>
</dbReference>
<dbReference type="GO" id="GO:0046327">
    <property type="term" value="P:glycerol biosynthetic process from pyruvate"/>
    <property type="evidence" value="ECO:0007669"/>
    <property type="project" value="TreeGrafter"/>
</dbReference>
<proteinExistence type="predicted"/>
<dbReference type="GO" id="GO:0071333">
    <property type="term" value="P:cellular response to glucose stimulus"/>
    <property type="evidence" value="ECO:0007669"/>
    <property type="project" value="TreeGrafter"/>
</dbReference>
<dbReference type="PANTHER" id="PTHR11561">
    <property type="entry name" value="PHOSPHOENOLPYRUVATE CARBOXYKINASE"/>
    <property type="match status" value="1"/>
</dbReference>
<reference evidence="2" key="1">
    <citation type="submission" date="2018-11" db="EMBL/GenBank/DDBJ databases">
        <authorList>
            <consortium name="Pathogen Informatics"/>
        </authorList>
    </citation>
    <scope>NUCLEOTIDE SEQUENCE [LARGE SCALE GENOMIC DNA]</scope>
</reference>
<accession>A0A3P7IMD9</accession>
<dbReference type="GO" id="GO:0005829">
    <property type="term" value="C:cytosol"/>
    <property type="evidence" value="ECO:0007669"/>
    <property type="project" value="TreeGrafter"/>
</dbReference>
<dbReference type="AlphaFoldDB" id="A0A3P7IMD9"/>
<dbReference type="GO" id="GO:0005525">
    <property type="term" value="F:GTP binding"/>
    <property type="evidence" value="ECO:0007669"/>
    <property type="project" value="InterPro"/>
</dbReference>
<dbReference type="GO" id="GO:0033993">
    <property type="term" value="P:response to lipid"/>
    <property type="evidence" value="ECO:0007669"/>
    <property type="project" value="TreeGrafter"/>
</dbReference>
<dbReference type="GO" id="GO:0006094">
    <property type="term" value="P:gluconeogenesis"/>
    <property type="evidence" value="ECO:0007669"/>
    <property type="project" value="InterPro"/>
</dbReference>
<dbReference type="InterPro" id="IPR013035">
    <property type="entry name" value="PEP_carboxykinase_C"/>
</dbReference>
<dbReference type="PANTHER" id="PTHR11561:SF16">
    <property type="entry name" value="PHOSPHOENOLPYRUVATE CARBOXYKINASE (GTP)"/>
    <property type="match status" value="1"/>
</dbReference>
<sequence length="179" mass="20504">MVIEAFSWQHGIFLGAGIKSEATAAAEHKGKKVMHDPMAMRPFMGYNFGKYLQHWVNLEKGHKVPKIYHVNWFRKSAEGKFLWPGYGENIRVLDWIIRRCDGDKSIGRETAVGIVPTDGSINLDGLSNINMEELMSIPKDYWKEDAKEVRNFFETQVGPDLPAEIRAQLDEQEKRINAL</sequence>
<organism evidence="2">
    <name type="scientific">Toxocara canis</name>
    <name type="common">Canine roundworm</name>
    <dbReference type="NCBI Taxonomy" id="6265"/>
    <lineage>
        <taxon>Eukaryota</taxon>
        <taxon>Metazoa</taxon>
        <taxon>Ecdysozoa</taxon>
        <taxon>Nematoda</taxon>
        <taxon>Chromadorea</taxon>
        <taxon>Rhabditida</taxon>
        <taxon>Spirurina</taxon>
        <taxon>Ascaridomorpha</taxon>
        <taxon>Ascaridoidea</taxon>
        <taxon>Toxocaridae</taxon>
        <taxon>Toxocara</taxon>
    </lineage>
</organism>
<name>A0A3P7IMD9_TOXCA</name>
<dbReference type="InterPro" id="IPR008209">
    <property type="entry name" value="PEP_carboxykinase_GTP"/>
</dbReference>
<evidence type="ECO:0000259" key="1">
    <source>
        <dbReference type="Pfam" id="PF00821"/>
    </source>
</evidence>
<dbReference type="Pfam" id="PF00821">
    <property type="entry name" value="PEPCK_GTP"/>
    <property type="match status" value="1"/>
</dbReference>
<dbReference type="GO" id="GO:0030145">
    <property type="term" value="F:manganese ion binding"/>
    <property type="evidence" value="ECO:0007669"/>
    <property type="project" value="TreeGrafter"/>
</dbReference>
<dbReference type="Gene3D" id="3.90.228.20">
    <property type="match status" value="1"/>
</dbReference>
<dbReference type="GO" id="GO:0042594">
    <property type="term" value="P:response to starvation"/>
    <property type="evidence" value="ECO:0007669"/>
    <property type="project" value="TreeGrafter"/>
</dbReference>
<dbReference type="InterPro" id="IPR035077">
    <property type="entry name" value="PEP_carboxykinase_GTP_C"/>
</dbReference>
<gene>
    <name evidence="2" type="ORF">TCNE_LOCUS17484</name>
</gene>
<dbReference type="SUPFAM" id="SSF53795">
    <property type="entry name" value="PEP carboxykinase-like"/>
    <property type="match status" value="1"/>
</dbReference>
<evidence type="ECO:0000313" key="2">
    <source>
        <dbReference type="EMBL" id="VDM48805.1"/>
    </source>
</evidence>
<dbReference type="GO" id="GO:0019543">
    <property type="term" value="P:propionate catabolic process"/>
    <property type="evidence" value="ECO:0007669"/>
    <property type="project" value="TreeGrafter"/>
</dbReference>
<dbReference type="EMBL" id="UYWY01024489">
    <property type="protein sequence ID" value="VDM48805.1"/>
    <property type="molecule type" value="Genomic_DNA"/>
</dbReference>
<protein>
    <recommendedName>
        <fullName evidence="1">Phosphoenolpyruvate carboxykinase C-terminal P-loop domain-containing protein</fullName>
    </recommendedName>
</protein>